<feature type="transmembrane region" description="Helical" evidence="8">
    <location>
        <begin position="20"/>
        <end position="47"/>
    </location>
</feature>
<feature type="transmembrane region" description="Helical" evidence="8">
    <location>
        <begin position="253"/>
        <end position="280"/>
    </location>
</feature>
<organism evidence="9 11">
    <name type="scientific">Tamilnaduibacter salinus</name>
    <dbReference type="NCBI Taxonomy" id="1484056"/>
    <lineage>
        <taxon>Bacteria</taxon>
        <taxon>Pseudomonadati</taxon>
        <taxon>Pseudomonadota</taxon>
        <taxon>Gammaproteobacteria</taxon>
        <taxon>Pseudomonadales</taxon>
        <taxon>Marinobacteraceae</taxon>
        <taxon>Tamilnaduibacter</taxon>
    </lineage>
</organism>
<comment type="caution">
    <text evidence="9">The sequence shown here is derived from an EMBL/GenBank/DDBJ whole genome shotgun (WGS) entry which is preliminary data.</text>
</comment>
<evidence type="ECO:0000313" key="9">
    <source>
        <dbReference type="EMBL" id="PAV25632.1"/>
    </source>
</evidence>
<reference evidence="9 11" key="1">
    <citation type="submission" date="2017-07" db="EMBL/GenBank/DDBJ databases">
        <title>Tamlnaduibacter salinus (Mi-7) genome sequencing.</title>
        <authorList>
            <person name="Verma A."/>
            <person name="Krishnamurthi S."/>
        </authorList>
    </citation>
    <scope>NUCLEOTIDE SEQUENCE [LARGE SCALE GENOMIC DNA]</scope>
    <source>
        <strain evidence="9 11">Mi-7</strain>
    </source>
</reference>
<dbReference type="PANTHER" id="PTHR30472:SF25">
    <property type="entry name" value="ABC TRANSPORTER PERMEASE PROTEIN MJ0876-RELATED"/>
    <property type="match status" value="1"/>
</dbReference>
<name>A0A2A2I205_9GAMM</name>
<keyword evidence="4" id="KW-1003">Cell membrane</keyword>
<dbReference type="InterPro" id="IPR000522">
    <property type="entry name" value="ABC_transptr_permease_BtuC"/>
</dbReference>
<proteinExistence type="inferred from homology"/>
<evidence type="ECO:0000256" key="3">
    <source>
        <dbReference type="ARBA" id="ARBA00022448"/>
    </source>
</evidence>
<evidence type="ECO:0000256" key="4">
    <source>
        <dbReference type="ARBA" id="ARBA00022475"/>
    </source>
</evidence>
<evidence type="ECO:0000313" key="11">
    <source>
        <dbReference type="Proteomes" id="UP000218332"/>
    </source>
</evidence>
<evidence type="ECO:0000256" key="1">
    <source>
        <dbReference type="ARBA" id="ARBA00004651"/>
    </source>
</evidence>
<dbReference type="EMBL" id="QEKQ01000002">
    <property type="protein sequence ID" value="PVY78119.1"/>
    <property type="molecule type" value="Genomic_DNA"/>
</dbReference>
<comment type="similarity">
    <text evidence="2">Belongs to the binding-protein-dependent transport system permease family. FecCD subfamily.</text>
</comment>
<dbReference type="Proteomes" id="UP000245887">
    <property type="component" value="Unassembled WGS sequence"/>
</dbReference>
<evidence type="ECO:0000256" key="8">
    <source>
        <dbReference type="SAM" id="Phobius"/>
    </source>
</evidence>
<accession>A0A2A2I205</accession>
<evidence type="ECO:0000313" key="12">
    <source>
        <dbReference type="Proteomes" id="UP000245887"/>
    </source>
</evidence>
<feature type="transmembrane region" description="Helical" evidence="8">
    <location>
        <begin position="130"/>
        <end position="148"/>
    </location>
</feature>
<dbReference type="Proteomes" id="UP000218332">
    <property type="component" value="Unassembled WGS sequence"/>
</dbReference>
<dbReference type="FunFam" id="1.10.3470.10:FF:000001">
    <property type="entry name" value="Vitamin B12 ABC transporter permease BtuC"/>
    <property type="match status" value="1"/>
</dbReference>
<dbReference type="GO" id="GO:0033214">
    <property type="term" value="P:siderophore-iron import into cell"/>
    <property type="evidence" value="ECO:0007669"/>
    <property type="project" value="TreeGrafter"/>
</dbReference>
<evidence type="ECO:0000256" key="5">
    <source>
        <dbReference type="ARBA" id="ARBA00022692"/>
    </source>
</evidence>
<keyword evidence="7 8" id="KW-0472">Membrane</keyword>
<feature type="transmembrane region" description="Helical" evidence="8">
    <location>
        <begin position="160"/>
        <end position="184"/>
    </location>
</feature>
<gene>
    <name evidence="10" type="ORF">C8D92_102155</name>
    <name evidence="9" type="ORF">CF392_10115</name>
</gene>
<protein>
    <submittedName>
        <fullName evidence="9">Iron ABC transporter</fullName>
    </submittedName>
    <submittedName>
        <fullName evidence="10">Iron complex transport system permease protein</fullName>
    </submittedName>
</protein>
<feature type="transmembrane region" description="Helical" evidence="8">
    <location>
        <begin position="321"/>
        <end position="340"/>
    </location>
</feature>
<feature type="transmembrane region" description="Helical" evidence="8">
    <location>
        <begin position="205"/>
        <end position="226"/>
    </location>
</feature>
<feature type="transmembrane region" description="Helical" evidence="8">
    <location>
        <begin position="68"/>
        <end position="89"/>
    </location>
</feature>
<dbReference type="AlphaFoldDB" id="A0A2A2I205"/>
<reference evidence="10 12" key="2">
    <citation type="submission" date="2018-04" db="EMBL/GenBank/DDBJ databases">
        <title>Genomic Encyclopedia of Type Strains, Phase IV (KMG-IV): sequencing the most valuable type-strain genomes for metagenomic binning, comparative biology and taxonomic classification.</title>
        <authorList>
            <person name="Goeker M."/>
        </authorList>
    </citation>
    <scope>NUCLEOTIDE SEQUENCE [LARGE SCALE GENOMIC DNA]</scope>
    <source>
        <strain evidence="10 12">DSM 28688</strain>
    </source>
</reference>
<dbReference type="OrthoDB" id="9055647at2"/>
<dbReference type="EMBL" id="NMPM01000052">
    <property type="protein sequence ID" value="PAV25632.1"/>
    <property type="molecule type" value="Genomic_DNA"/>
</dbReference>
<dbReference type="InterPro" id="IPR037294">
    <property type="entry name" value="ABC_BtuC-like"/>
</dbReference>
<keyword evidence="6 8" id="KW-1133">Transmembrane helix</keyword>
<keyword evidence="3" id="KW-0813">Transport</keyword>
<keyword evidence="5 8" id="KW-0812">Transmembrane</keyword>
<sequence>MHTDSVTRLSPPVGYGGLAIALVVASILSLSSGAYPVAVGQIIDMALRGFSDDTTARFVVLDVRVPRLLLGALTGAVLAVSGALLQGLFRNPLADPGLIGVSSGAALAAVAVIVLGGSGLAGWSQFAGQWALPLAAFAGGTMTTLIAWKIAHQQGQTSVALLLLAGIAINAIAGAGTGLLTYYADDSALRSLTFWSMGSLAHARWADLWVAGPWMVATLLIAPLLARPLDAFLMGEPVAGHLGYSTNWVKRGAVLLAALGVGAAVAVTGLIGFVGLVVPHLLRQLFGAGHRLLLPACALGGSALLVLADCLARVVVAPAELPIGLVMALLGGPFFLFLLMRHRFA</sequence>
<dbReference type="CDD" id="cd06550">
    <property type="entry name" value="TM_ABC_iron-siderophores_like"/>
    <property type="match status" value="1"/>
</dbReference>
<evidence type="ECO:0000313" key="10">
    <source>
        <dbReference type="EMBL" id="PVY78119.1"/>
    </source>
</evidence>
<evidence type="ECO:0000256" key="6">
    <source>
        <dbReference type="ARBA" id="ARBA00022989"/>
    </source>
</evidence>
<evidence type="ECO:0000256" key="2">
    <source>
        <dbReference type="ARBA" id="ARBA00007935"/>
    </source>
</evidence>
<dbReference type="Pfam" id="PF01032">
    <property type="entry name" value="FecCD"/>
    <property type="match status" value="1"/>
</dbReference>
<feature type="transmembrane region" description="Helical" evidence="8">
    <location>
        <begin position="292"/>
        <end position="315"/>
    </location>
</feature>
<keyword evidence="11" id="KW-1185">Reference proteome</keyword>
<dbReference type="RefSeq" id="WP_095611338.1">
    <property type="nucleotide sequence ID" value="NZ_NMPM01000052.1"/>
</dbReference>
<dbReference type="GO" id="GO:0005886">
    <property type="term" value="C:plasma membrane"/>
    <property type="evidence" value="ECO:0007669"/>
    <property type="project" value="UniProtKB-SubCell"/>
</dbReference>
<dbReference type="Gene3D" id="1.10.3470.10">
    <property type="entry name" value="ABC transporter involved in vitamin B12 uptake, BtuC"/>
    <property type="match status" value="1"/>
</dbReference>
<evidence type="ECO:0000256" key="7">
    <source>
        <dbReference type="ARBA" id="ARBA00023136"/>
    </source>
</evidence>
<feature type="transmembrane region" description="Helical" evidence="8">
    <location>
        <begin position="101"/>
        <end position="123"/>
    </location>
</feature>
<dbReference type="GO" id="GO:0022857">
    <property type="term" value="F:transmembrane transporter activity"/>
    <property type="evidence" value="ECO:0007669"/>
    <property type="project" value="InterPro"/>
</dbReference>
<comment type="subcellular location">
    <subcellularLocation>
        <location evidence="1">Cell membrane</location>
        <topology evidence="1">Multi-pass membrane protein</topology>
    </subcellularLocation>
</comment>
<dbReference type="SUPFAM" id="SSF81345">
    <property type="entry name" value="ABC transporter involved in vitamin B12 uptake, BtuC"/>
    <property type="match status" value="1"/>
</dbReference>
<dbReference type="PANTHER" id="PTHR30472">
    <property type="entry name" value="FERRIC ENTEROBACTIN TRANSPORT SYSTEM PERMEASE PROTEIN"/>
    <property type="match status" value="1"/>
</dbReference>